<protein>
    <submittedName>
        <fullName evidence="1">Uncharacterized protein</fullName>
    </submittedName>
</protein>
<evidence type="ECO:0000313" key="2">
    <source>
        <dbReference type="Proteomes" id="UP000269301"/>
    </source>
</evidence>
<gene>
    <name evidence="1" type="ORF">D8M06_13860</name>
</gene>
<dbReference type="Proteomes" id="UP000269301">
    <property type="component" value="Unassembled WGS sequence"/>
</dbReference>
<dbReference type="OrthoDB" id="2905540at2"/>
<sequence length="75" mass="8803">MERQQLYAQIPNELLGAFYNYIKKNMDKGIHIELMEKEIEFIKLEAENRGIPLMQLKKLGAGFVDKELDLMNKSM</sequence>
<accession>A0A494ZXB1</accession>
<organism evidence="1 2">
    <name type="scientific">Oceanobacillus halophilus</name>
    <dbReference type="NCBI Taxonomy" id="930130"/>
    <lineage>
        <taxon>Bacteria</taxon>
        <taxon>Bacillati</taxon>
        <taxon>Bacillota</taxon>
        <taxon>Bacilli</taxon>
        <taxon>Bacillales</taxon>
        <taxon>Bacillaceae</taxon>
        <taxon>Oceanobacillus</taxon>
    </lineage>
</organism>
<comment type="caution">
    <text evidence="1">The sequence shown here is derived from an EMBL/GenBank/DDBJ whole genome shotgun (WGS) entry which is preliminary data.</text>
</comment>
<name>A0A494ZXB1_9BACI</name>
<dbReference type="RefSeq" id="WP_121205004.1">
    <property type="nucleotide sequence ID" value="NZ_RBZP01000013.1"/>
</dbReference>
<dbReference type="EMBL" id="RBZP01000013">
    <property type="protein sequence ID" value="RKQ31343.1"/>
    <property type="molecule type" value="Genomic_DNA"/>
</dbReference>
<keyword evidence="2" id="KW-1185">Reference proteome</keyword>
<dbReference type="AlphaFoldDB" id="A0A494ZXB1"/>
<proteinExistence type="predicted"/>
<evidence type="ECO:0000313" key="1">
    <source>
        <dbReference type="EMBL" id="RKQ31343.1"/>
    </source>
</evidence>
<reference evidence="1 2" key="1">
    <citation type="journal article" date="2016" name="Int. J. Syst. Evol. Microbiol.">
        <title>Oceanobacillus halophilus sp. nov., a novel moderately halophilic bacterium from a hypersaline lake.</title>
        <authorList>
            <person name="Amoozegar M.A."/>
            <person name="Bagheri M."/>
            <person name="Makhdoumi A."/>
            <person name="Nikou M.M."/>
            <person name="Fazeli S.A.S."/>
            <person name="Schumann P."/>
            <person name="Sproer C."/>
            <person name="Sanchez-Porro C."/>
            <person name="Ventosa A."/>
        </authorList>
    </citation>
    <scope>NUCLEOTIDE SEQUENCE [LARGE SCALE GENOMIC DNA]</scope>
    <source>
        <strain evidence="1 2">DSM 23996</strain>
    </source>
</reference>